<feature type="compositionally biased region" description="Low complexity" evidence="1">
    <location>
        <begin position="292"/>
        <end position="303"/>
    </location>
</feature>
<reference evidence="2 3" key="1">
    <citation type="journal article" date="2012" name="Science">
        <title>The Paleozoic origin of enzymatic lignin decomposition reconstructed from 31 fungal genomes.</title>
        <authorList>
            <person name="Floudas D."/>
            <person name="Binder M."/>
            <person name="Riley R."/>
            <person name="Barry K."/>
            <person name="Blanchette R.A."/>
            <person name="Henrissat B."/>
            <person name="Martinez A.T."/>
            <person name="Otillar R."/>
            <person name="Spatafora J.W."/>
            <person name="Yadav J.S."/>
            <person name="Aerts A."/>
            <person name="Benoit I."/>
            <person name="Boyd A."/>
            <person name="Carlson A."/>
            <person name="Copeland A."/>
            <person name="Coutinho P.M."/>
            <person name="de Vries R.P."/>
            <person name="Ferreira P."/>
            <person name="Findley K."/>
            <person name="Foster B."/>
            <person name="Gaskell J."/>
            <person name="Glotzer D."/>
            <person name="Gorecki P."/>
            <person name="Heitman J."/>
            <person name="Hesse C."/>
            <person name="Hori C."/>
            <person name="Igarashi K."/>
            <person name="Jurgens J.A."/>
            <person name="Kallen N."/>
            <person name="Kersten P."/>
            <person name="Kohler A."/>
            <person name="Kuees U."/>
            <person name="Kumar T.K.A."/>
            <person name="Kuo A."/>
            <person name="LaButti K."/>
            <person name="Larrondo L.F."/>
            <person name="Lindquist E."/>
            <person name="Ling A."/>
            <person name="Lombard V."/>
            <person name="Lucas S."/>
            <person name="Lundell T."/>
            <person name="Martin R."/>
            <person name="McLaughlin D.J."/>
            <person name="Morgenstern I."/>
            <person name="Morin E."/>
            <person name="Murat C."/>
            <person name="Nagy L.G."/>
            <person name="Nolan M."/>
            <person name="Ohm R.A."/>
            <person name="Patyshakuliyeva A."/>
            <person name="Rokas A."/>
            <person name="Ruiz-Duenas F.J."/>
            <person name="Sabat G."/>
            <person name="Salamov A."/>
            <person name="Samejima M."/>
            <person name="Schmutz J."/>
            <person name="Slot J.C."/>
            <person name="St John F."/>
            <person name="Stenlid J."/>
            <person name="Sun H."/>
            <person name="Sun S."/>
            <person name="Syed K."/>
            <person name="Tsang A."/>
            <person name="Wiebenga A."/>
            <person name="Young D."/>
            <person name="Pisabarro A."/>
            <person name="Eastwood D.C."/>
            <person name="Martin F."/>
            <person name="Cullen D."/>
            <person name="Grigoriev I.V."/>
            <person name="Hibbett D.S."/>
        </authorList>
    </citation>
    <scope>NUCLEOTIDE SEQUENCE [LARGE SCALE GENOMIC DNA]</scope>
    <source>
        <strain evidence="2 3">ATCC 11539</strain>
    </source>
</reference>
<feature type="compositionally biased region" description="Basic and acidic residues" evidence="1">
    <location>
        <begin position="151"/>
        <end position="162"/>
    </location>
</feature>
<feature type="compositionally biased region" description="Basic and acidic residues" evidence="1">
    <location>
        <begin position="82"/>
        <end position="93"/>
    </location>
</feature>
<feature type="region of interest" description="Disordered" evidence="1">
    <location>
        <begin position="70"/>
        <end position="211"/>
    </location>
</feature>
<gene>
    <name evidence="2" type="ORF">GLOTRDRAFT_125604</name>
</gene>
<protein>
    <submittedName>
        <fullName evidence="2">Uncharacterized protein</fullName>
    </submittedName>
</protein>
<dbReference type="RefSeq" id="XP_007862330.1">
    <property type="nucleotide sequence ID" value="XM_007864139.1"/>
</dbReference>
<feature type="compositionally biased region" description="Polar residues" evidence="1">
    <location>
        <begin position="441"/>
        <end position="457"/>
    </location>
</feature>
<dbReference type="OrthoDB" id="2537141at2759"/>
<evidence type="ECO:0000313" key="3">
    <source>
        <dbReference type="Proteomes" id="UP000030669"/>
    </source>
</evidence>
<dbReference type="Proteomes" id="UP000030669">
    <property type="component" value="Unassembled WGS sequence"/>
</dbReference>
<organism evidence="2 3">
    <name type="scientific">Gloeophyllum trabeum (strain ATCC 11539 / FP-39264 / Madison 617)</name>
    <name type="common">Brown rot fungus</name>
    <dbReference type="NCBI Taxonomy" id="670483"/>
    <lineage>
        <taxon>Eukaryota</taxon>
        <taxon>Fungi</taxon>
        <taxon>Dikarya</taxon>
        <taxon>Basidiomycota</taxon>
        <taxon>Agaricomycotina</taxon>
        <taxon>Agaricomycetes</taxon>
        <taxon>Gloeophyllales</taxon>
        <taxon>Gloeophyllaceae</taxon>
        <taxon>Gloeophyllum</taxon>
    </lineage>
</organism>
<dbReference type="AlphaFoldDB" id="S7QIX9"/>
<feature type="compositionally biased region" description="Basic and acidic residues" evidence="1">
    <location>
        <begin position="325"/>
        <end position="334"/>
    </location>
</feature>
<dbReference type="EMBL" id="KB469297">
    <property type="protein sequence ID" value="EPQ59298.1"/>
    <property type="molecule type" value="Genomic_DNA"/>
</dbReference>
<feature type="compositionally biased region" description="Basic and acidic residues" evidence="1">
    <location>
        <begin position="176"/>
        <end position="202"/>
    </location>
</feature>
<proteinExistence type="predicted"/>
<sequence length="832" mass="90668">MTLEPLTSPNLRRVSSPKLDRDACTAKYIQAQKHYIHGYARDATSKTLSASIHSQDSELAPFKQKALEPGFATPVLKPRAPKRQDKEHTKPDKPVMCLPSKHTSAAASVVTQGESTSVKTAKDIPQKQSAVAKLKDGTRCNNKRRSSANSDEEHAARLAERRERKRAKRAIVRPQEPARDSRDLVQDAKDREDEDTTKDAKPRGKAKAAQKAKASAGLALMNTFFAKNVSKNRLTLKPETQTGVFSKGRASAKTVVINKKTKAPTEERNKKVFSEARFLNSGKPPAKLLYTSSDSESSSEDGSTPLDDASIILRKNSTSIPGPTRPDRMKEKVVDTQGSDDQSNTRVSRKVRRSHRSQVKEAVSEIWDIEVDGRGLPSEVSSVGPVSHLQEGTVLLNMPAFRFDSEGGEDAFAQSGSAPKVILVQAESGSNIVKTKEPGTGQATRSSSIGPSDSASQLRREIPNTTTFSGAFSRYFPVAVLDAVRPALEKEPYSETYSVEECPSPGGGLCTLVSNNDPQDANHVSKIAPCALSRPNFAAEISETCSLLLDAEVTGRNTYAIPGPSIDHMSMLEDPVSPSMSVNSLELALENYEADHVLGAHLNPQDMEILELNYELRTSPGREHQDPVHDDADWGDYHYYEDDAGAVAPLDAFGLDDIAHDLTAASADWQYCGSQPIDSRPPDSEFGHLTYDNLAGHDVDYRCVHNDSPTDMEQSMDGPDDMYVCVHDLGAGEHCGDYTMASDIEIRDVLSRPQTPRSESIPASDPTSVSDCTFDQSGLLPLFSEGRSLLLGFSGAPSRTGNITTRPLARGVSKAEMDVVKSMKDHWLPQRL</sequence>
<dbReference type="HOGENOM" id="CLU_017237_0_0_1"/>
<dbReference type="GeneID" id="19301266"/>
<dbReference type="eggNOG" id="ENOG502STHZ">
    <property type="taxonomic scope" value="Eukaryota"/>
</dbReference>
<feature type="compositionally biased region" description="Polar residues" evidence="1">
    <location>
        <begin position="336"/>
        <end position="345"/>
    </location>
</feature>
<keyword evidence="3" id="KW-1185">Reference proteome</keyword>
<dbReference type="KEGG" id="gtr:GLOTRDRAFT_125604"/>
<feature type="region of interest" description="Disordered" evidence="1">
    <location>
        <begin position="751"/>
        <end position="770"/>
    </location>
</feature>
<feature type="compositionally biased region" description="Polar residues" evidence="1">
    <location>
        <begin position="101"/>
        <end position="119"/>
    </location>
</feature>
<dbReference type="OMA" id="KSHIKAY"/>
<feature type="compositionally biased region" description="Basic residues" evidence="1">
    <location>
        <begin position="347"/>
        <end position="356"/>
    </location>
</feature>
<feature type="region of interest" description="Disordered" evidence="1">
    <location>
        <begin position="433"/>
        <end position="457"/>
    </location>
</feature>
<accession>S7QIX9</accession>
<feature type="region of interest" description="Disordered" evidence="1">
    <location>
        <begin position="283"/>
        <end position="356"/>
    </location>
</feature>
<evidence type="ECO:0000313" key="2">
    <source>
        <dbReference type="EMBL" id="EPQ59298.1"/>
    </source>
</evidence>
<evidence type="ECO:0000256" key="1">
    <source>
        <dbReference type="SAM" id="MobiDB-lite"/>
    </source>
</evidence>
<dbReference type="STRING" id="670483.S7QIX9"/>
<name>S7QIX9_GLOTA</name>